<dbReference type="SUPFAM" id="SSF46785">
    <property type="entry name" value="Winged helix' DNA-binding domain"/>
    <property type="match status" value="2"/>
</dbReference>
<dbReference type="InterPro" id="IPR036390">
    <property type="entry name" value="WH_DNA-bd_sf"/>
</dbReference>
<proteinExistence type="predicted"/>
<accession>A0ABT0AZ08</accession>
<dbReference type="PANTHER" id="PTHR33164">
    <property type="entry name" value="TRANSCRIPTIONAL REGULATOR, MARR FAMILY"/>
    <property type="match status" value="1"/>
</dbReference>
<dbReference type="InterPro" id="IPR039422">
    <property type="entry name" value="MarR/SlyA-like"/>
</dbReference>
<sequence>MTAGKYREIIRRVESRLGIKVLVPEYEVASFLFDAVRITPLEMQRSFSGSNATLFKILRSLESRNVLRAEANPDDLRSKFYRLSDEALLAFNAQWDAYRKFGPVTAHSPDDKSKIMLGYSRNIYESLRLRRFTCDFQVLVYIYASPGIANGRFHELIEASSAKFNASVAKLKELGLIYFHQSAADKRRRLYYLSDDSQLALDEMTDAIFEWLDSMPAFLEAVP</sequence>
<dbReference type="PANTHER" id="PTHR33164:SF57">
    <property type="entry name" value="MARR-FAMILY TRANSCRIPTIONAL REGULATOR"/>
    <property type="match status" value="1"/>
</dbReference>
<dbReference type="Gene3D" id="1.10.10.10">
    <property type="entry name" value="Winged helix-like DNA-binding domain superfamily/Winged helix DNA-binding domain"/>
    <property type="match status" value="2"/>
</dbReference>
<dbReference type="InterPro" id="IPR036388">
    <property type="entry name" value="WH-like_DNA-bd_sf"/>
</dbReference>
<gene>
    <name evidence="1" type="ORF">MTR64_05595</name>
</gene>
<name>A0ABT0AZ08_9SPHN</name>
<keyword evidence="2" id="KW-1185">Reference proteome</keyword>
<comment type="caution">
    <text evidence="1">The sequence shown here is derived from an EMBL/GenBank/DDBJ whole genome shotgun (WGS) entry which is preliminary data.</text>
</comment>
<reference evidence="1" key="1">
    <citation type="submission" date="2022-03" db="EMBL/GenBank/DDBJ databases">
        <title>Identification of a novel bacterium isolated from mangrove sediments.</title>
        <authorList>
            <person name="Pan X."/>
        </authorList>
    </citation>
    <scope>NUCLEOTIDE SEQUENCE</scope>
    <source>
        <strain evidence="1">B2580</strain>
    </source>
</reference>
<protein>
    <recommendedName>
        <fullName evidence="3">MarR family transcriptional regulator</fullName>
    </recommendedName>
</protein>
<dbReference type="Proteomes" id="UP001162880">
    <property type="component" value="Unassembled WGS sequence"/>
</dbReference>
<evidence type="ECO:0000313" key="1">
    <source>
        <dbReference type="EMBL" id="MCJ2178028.1"/>
    </source>
</evidence>
<evidence type="ECO:0000313" key="2">
    <source>
        <dbReference type="Proteomes" id="UP001162880"/>
    </source>
</evidence>
<organism evidence="1 2">
    <name type="scientific">Novosphingobium album</name>
    <name type="common">ex Hu et al. 2023</name>
    <dbReference type="NCBI Taxonomy" id="2930093"/>
    <lineage>
        <taxon>Bacteria</taxon>
        <taxon>Pseudomonadati</taxon>
        <taxon>Pseudomonadota</taxon>
        <taxon>Alphaproteobacteria</taxon>
        <taxon>Sphingomonadales</taxon>
        <taxon>Sphingomonadaceae</taxon>
        <taxon>Novosphingobium</taxon>
    </lineage>
</organism>
<evidence type="ECO:0008006" key="3">
    <source>
        <dbReference type="Google" id="ProtNLM"/>
    </source>
</evidence>
<dbReference type="EMBL" id="JALHLE010000005">
    <property type="protein sequence ID" value="MCJ2178028.1"/>
    <property type="molecule type" value="Genomic_DNA"/>
</dbReference>
<dbReference type="RefSeq" id="WP_243991620.1">
    <property type="nucleotide sequence ID" value="NZ_JALHLE010000005.1"/>
</dbReference>